<evidence type="ECO:0000256" key="8">
    <source>
        <dbReference type="ARBA" id="ARBA00023242"/>
    </source>
</evidence>
<gene>
    <name evidence="12" type="ORF">BCR32DRAFT_128100</name>
</gene>
<dbReference type="PROSITE" id="PS01359">
    <property type="entry name" value="ZF_PHD_1"/>
    <property type="match status" value="1"/>
</dbReference>
<dbReference type="EMBL" id="MCFG01000052">
    <property type="protein sequence ID" value="ORX84441.1"/>
    <property type="molecule type" value="Genomic_DNA"/>
</dbReference>
<comment type="subcellular location">
    <subcellularLocation>
        <location evidence="1">Nucleus</location>
    </subcellularLocation>
</comment>
<dbReference type="InterPro" id="IPR019786">
    <property type="entry name" value="Zinc_finger_PHD-type_CS"/>
</dbReference>
<dbReference type="PROSITE" id="PS50016">
    <property type="entry name" value="ZF_PHD_2"/>
    <property type="match status" value="2"/>
</dbReference>
<feature type="compositionally biased region" description="Acidic residues" evidence="10">
    <location>
        <begin position="403"/>
        <end position="414"/>
    </location>
</feature>
<feature type="region of interest" description="Disordered" evidence="10">
    <location>
        <begin position="344"/>
        <end position="429"/>
    </location>
</feature>
<dbReference type="AlphaFoldDB" id="A0A1Y1XF86"/>
<comment type="caution">
    <text evidence="12">The sequence shown here is derived from an EMBL/GenBank/DDBJ whole genome shotgun (WGS) entry which is preliminary data.</text>
</comment>
<dbReference type="STRING" id="1754192.A0A1Y1XF86"/>
<dbReference type="InterPro" id="IPR001965">
    <property type="entry name" value="Znf_PHD"/>
</dbReference>
<evidence type="ECO:0000256" key="2">
    <source>
        <dbReference type="ARBA" id="ARBA00022723"/>
    </source>
</evidence>
<keyword evidence="2" id="KW-0479">Metal-binding</keyword>
<feature type="domain" description="PHD-type" evidence="11">
    <location>
        <begin position="649"/>
        <end position="710"/>
    </location>
</feature>
<keyword evidence="13" id="KW-1185">Reference proteome</keyword>
<keyword evidence="5" id="KW-0862">Zinc</keyword>
<evidence type="ECO:0000313" key="13">
    <source>
        <dbReference type="Proteomes" id="UP000193944"/>
    </source>
</evidence>
<keyword evidence="4 9" id="KW-0863">Zinc-finger</keyword>
<evidence type="ECO:0000313" key="12">
    <source>
        <dbReference type="EMBL" id="ORX84441.1"/>
    </source>
</evidence>
<sequence length="746" mass="86839">MFTLDAAKQIGYKDSYLFLTRYPGVKRLWTNEEDRNYLCDNGIMNNLLRNRSCGMCTARNIFQQLGHEIIFNGRPIEDDYYVSNPNHNEEYHVHPDDTASGMETDDTKDEEMSFRSQTPLYMGSPLVNANISNHYTPGTGHTHHPSHPHHPHHRYSTNITNLLSAKEYFLQTLYQNAAEYNINIQKSRKDSFYDIHTKIEQVAERIDSIEPVIEIKKEDNHLSHISTIPAKKDYNLHFYSDDYSLDYCSNVNIKNRQQNQWETIDKEDYNKYPFALMDGQFQGLYSIYPRFKPNDDIQKLEDEYLSSITPHNVTEIKSNVPEFIGNVHGDYIANPYFAQFRMSPSPSVPRGRHAHRFRSHHDSLNDTSSIASTPTIKSLPLEETRKKRRGRPRRGRPKRDSYETFDDGNDEDDYEGNKSRHGMDDTDSMIEDHQNKNVEEEIDIVNDDDEQISPLNENVCIHCQSVNPPENLLEKIDPSIQPRNLVIKCSVCNRNQHPCCCDIYDPYMISKILSYPWQCNDCKLCLKCNEAGDESKLLFCDLCDRGYHTYCLVPKLEKLPKGLWVCQQCAICASCHSNKPNKEVNTNMMTRRSINQPSTDWKHAVTYINKDSNEEDLTIEVDDEGVPDNRRQVYIATFCNSCYENFQSKRFCPLCFRCYKEQDSDHNMICCDNCDRWIDVDCDSDLDDEKYQSLSEHSDAKYLCPFCDPVKLKKLKKKILSNNRRIVKYKGYGIIVPPFFVARNSS</sequence>
<dbReference type="Pfam" id="PF00628">
    <property type="entry name" value="PHD"/>
    <property type="match status" value="1"/>
</dbReference>
<dbReference type="OrthoDB" id="787137at2759"/>
<reference evidence="12 13" key="1">
    <citation type="submission" date="2016-08" db="EMBL/GenBank/DDBJ databases">
        <title>A Parts List for Fungal Cellulosomes Revealed by Comparative Genomics.</title>
        <authorList>
            <consortium name="DOE Joint Genome Institute"/>
            <person name="Haitjema C.H."/>
            <person name="Gilmore S.P."/>
            <person name="Henske J.K."/>
            <person name="Solomon K.V."/>
            <person name="De Groot R."/>
            <person name="Kuo A."/>
            <person name="Mondo S.J."/>
            <person name="Salamov A.A."/>
            <person name="Labutti K."/>
            <person name="Zhao Z."/>
            <person name="Chiniquy J."/>
            <person name="Barry K."/>
            <person name="Brewer H.M."/>
            <person name="Purvine S.O."/>
            <person name="Wright A.T."/>
            <person name="Boxma B."/>
            <person name="Van Alen T."/>
            <person name="Hackstein J.H."/>
            <person name="Baker S.E."/>
            <person name="Grigoriev I.V."/>
            <person name="O'Malley M.A."/>
        </authorList>
    </citation>
    <scope>NUCLEOTIDE SEQUENCE [LARGE SCALE GENOMIC DNA]</scope>
    <source>
        <strain evidence="12 13">S4</strain>
    </source>
</reference>
<reference evidence="12 13" key="2">
    <citation type="submission" date="2016-08" db="EMBL/GenBank/DDBJ databases">
        <title>Pervasive Adenine N6-methylation of Active Genes in Fungi.</title>
        <authorList>
            <consortium name="DOE Joint Genome Institute"/>
            <person name="Mondo S.J."/>
            <person name="Dannebaum R.O."/>
            <person name="Kuo R.C."/>
            <person name="Labutti K."/>
            <person name="Haridas S."/>
            <person name="Kuo A."/>
            <person name="Salamov A."/>
            <person name="Ahrendt S.R."/>
            <person name="Lipzen A."/>
            <person name="Sullivan W."/>
            <person name="Andreopoulos W.B."/>
            <person name="Clum A."/>
            <person name="Lindquist E."/>
            <person name="Daum C."/>
            <person name="Ramamoorthy G.K."/>
            <person name="Gryganskyi A."/>
            <person name="Culley D."/>
            <person name="Magnuson J.K."/>
            <person name="James T.Y."/>
            <person name="O'Malley M.A."/>
            <person name="Stajich J.E."/>
            <person name="Spatafora J.W."/>
            <person name="Visel A."/>
            <person name="Grigoriev I.V."/>
        </authorList>
    </citation>
    <scope>NUCLEOTIDE SEQUENCE [LARGE SCALE GENOMIC DNA]</scope>
    <source>
        <strain evidence="12 13">S4</strain>
    </source>
</reference>
<dbReference type="SMART" id="SM00249">
    <property type="entry name" value="PHD"/>
    <property type="match status" value="3"/>
</dbReference>
<dbReference type="InterPro" id="IPR013083">
    <property type="entry name" value="Znf_RING/FYVE/PHD"/>
</dbReference>
<feature type="compositionally biased region" description="Basic residues" evidence="10">
    <location>
        <begin position="386"/>
        <end position="397"/>
    </location>
</feature>
<keyword evidence="6" id="KW-0805">Transcription regulation</keyword>
<feature type="compositionally biased region" description="Basic and acidic residues" evidence="10">
    <location>
        <begin position="415"/>
        <end position="429"/>
    </location>
</feature>
<evidence type="ECO:0000256" key="5">
    <source>
        <dbReference type="ARBA" id="ARBA00022833"/>
    </source>
</evidence>
<dbReference type="PANTHER" id="PTHR45888">
    <property type="entry name" value="HL01030P-RELATED"/>
    <property type="match status" value="1"/>
</dbReference>
<evidence type="ECO:0000256" key="4">
    <source>
        <dbReference type="ARBA" id="ARBA00022771"/>
    </source>
</evidence>
<dbReference type="Proteomes" id="UP000193944">
    <property type="component" value="Unassembled WGS sequence"/>
</dbReference>
<evidence type="ECO:0000256" key="3">
    <source>
        <dbReference type="ARBA" id="ARBA00022737"/>
    </source>
</evidence>
<organism evidence="12 13">
    <name type="scientific">Anaeromyces robustus</name>
    <dbReference type="NCBI Taxonomy" id="1754192"/>
    <lineage>
        <taxon>Eukaryota</taxon>
        <taxon>Fungi</taxon>
        <taxon>Fungi incertae sedis</taxon>
        <taxon>Chytridiomycota</taxon>
        <taxon>Chytridiomycota incertae sedis</taxon>
        <taxon>Neocallimastigomycetes</taxon>
        <taxon>Neocallimastigales</taxon>
        <taxon>Neocallimastigaceae</taxon>
        <taxon>Anaeromyces</taxon>
    </lineage>
</organism>
<evidence type="ECO:0000256" key="10">
    <source>
        <dbReference type="SAM" id="MobiDB-lite"/>
    </source>
</evidence>
<feature type="domain" description="PHD-type" evidence="11">
    <location>
        <begin position="522"/>
        <end position="572"/>
    </location>
</feature>
<evidence type="ECO:0000256" key="9">
    <source>
        <dbReference type="PROSITE-ProRule" id="PRU00146"/>
    </source>
</evidence>
<evidence type="ECO:0000256" key="1">
    <source>
        <dbReference type="ARBA" id="ARBA00004123"/>
    </source>
</evidence>
<dbReference type="Pfam" id="PF08624">
    <property type="entry name" value="CRC_subunit"/>
    <property type="match status" value="1"/>
</dbReference>
<keyword evidence="7" id="KW-0804">Transcription</keyword>
<evidence type="ECO:0000256" key="7">
    <source>
        <dbReference type="ARBA" id="ARBA00023163"/>
    </source>
</evidence>
<proteinExistence type="predicted"/>
<dbReference type="Gene3D" id="3.30.40.10">
    <property type="entry name" value="Zinc/RING finger domain, C3HC4 (zinc finger)"/>
    <property type="match status" value="2"/>
</dbReference>
<protein>
    <recommendedName>
        <fullName evidence="11">PHD-type domain-containing protein</fullName>
    </recommendedName>
</protein>
<evidence type="ECO:0000259" key="11">
    <source>
        <dbReference type="PROSITE" id="PS50016"/>
    </source>
</evidence>
<dbReference type="GO" id="GO:0005634">
    <property type="term" value="C:nucleus"/>
    <property type="evidence" value="ECO:0007669"/>
    <property type="project" value="UniProtKB-SubCell"/>
</dbReference>
<evidence type="ECO:0000256" key="6">
    <source>
        <dbReference type="ARBA" id="ARBA00023015"/>
    </source>
</evidence>
<dbReference type="InterPro" id="IPR011011">
    <property type="entry name" value="Znf_FYVE_PHD"/>
</dbReference>
<feature type="compositionally biased region" description="Polar residues" evidence="10">
    <location>
        <begin position="365"/>
        <end position="376"/>
    </location>
</feature>
<feature type="compositionally biased region" description="Basic residues" evidence="10">
    <location>
        <begin position="350"/>
        <end position="359"/>
    </location>
</feature>
<keyword evidence="3" id="KW-0677">Repeat</keyword>
<dbReference type="PANTHER" id="PTHR45888:SF4">
    <property type="entry name" value="PHD FINGER PROTEIN 10"/>
    <property type="match status" value="1"/>
</dbReference>
<dbReference type="GO" id="GO:0008270">
    <property type="term" value="F:zinc ion binding"/>
    <property type="evidence" value="ECO:0007669"/>
    <property type="project" value="UniProtKB-KW"/>
</dbReference>
<dbReference type="SUPFAM" id="SSF57903">
    <property type="entry name" value="FYVE/PHD zinc finger"/>
    <property type="match status" value="2"/>
</dbReference>
<dbReference type="InterPro" id="IPR013933">
    <property type="entry name" value="CRC_Rsc7/Swp82"/>
</dbReference>
<accession>A0A1Y1XF86</accession>
<keyword evidence="8" id="KW-0539">Nucleus</keyword>
<name>A0A1Y1XF86_9FUNG</name>
<dbReference type="InterPro" id="IPR019787">
    <property type="entry name" value="Znf_PHD-finger"/>
</dbReference>